<protein>
    <submittedName>
        <fullName evidence="2">Uncharacterized protein</fullName>
    </submittedName>
</protein>
<dbReference type="GeneID" id="8439567"/>
<evidence type="ECO:0000313" key="2">
    <source>
        <dbReference type="EMBL" id="EEP78858.1"/>
    </source>
</evidence>
<gene>
    <name evidence="2" type="ORF">UREG_03704</name>
</gene>
<dbReference type="RefSeq" id="XP_002544187.1">
    <property type="nucleotide sequence ID" value="XM_002544141.1"/>
</dbReference>
<dbReference type="InParanoid" id="C4JLJ6"/>
<accession>C4JLJ6</accession>
<proteinExistence type="predicted"/>
<keyword evidence="1" id="KW-0812">Transmembrane</keyword>
<evidence type="ECO:0000256" key="1">
    <source>
        <dbReference type="SAM" id="Phobius"/>
    </source>
</evidence>
<keyword evidence="1" id="KW-0472">Membrane</keyword>
<feature type="transmembrane region" description="Helical" evidence="1">
    <location>
        <begin position="30"/>
        <end position="49"/>
    </location>
</feature>
<reference evidence="3" key="1">
    <citation type="journal article" date="2009" name="Genome Res.">
        <title>Comparative genomic analyses of the human fungal pathogens Coccidioides and their relatives.</title>
        <authorList>
            <person name="Sharpton T.J."/>
            <person name="Stajich J.E."/>
            <person name="Rounsley S.D."/>
            <person name="Gardner M.J."/>
            <person name="Wortman J.R."/>
            <person name="Jordar V.S."/>
            <person name="Maiti R."/>
            <person name="Kodira C.D."/>
            <person name="Neafsey D.E."/>
            <person name="Zeng Q."/>
            <person name="Hung C.-Y."/>
            <person name="McMahan C."/>
            <person name="Muszewska A."/>
            <person name="Grynberg M."/>
            <person name="Mandel M.A."/>
            <person name="Kellner E.M."/>
            <person name="Barker B.M."/>
            <person name="Galgiani J.N."/>
            <person name="Orbach M.J."/>
            <person name="Kirkland T.N."/>
            <person name="Cole G.T."/>
            <person name="Henn M.R."/>
            <person name="Birren B.W."/>
            <person name="Taylor J.W."/>
        </authorList>
    </citation>
    <scope>NUCLEOTIDE SEQUENCE [LARGE SCALE GENOMIC DNA]</scope>
    <source>
        <strain evidence="3">UAMH 1704</strain>
    </source>
</reference>
<sequence length="67" mass="7374">MQSIPTDDVWELVEAGVDGKLRRFLKRPSVAVGGLLIILGHYWTSIGHISGHFLKLAPEKGIKARHG</sequence>
<name>C4JLJ6_UNCRE</name>
<dbReference type="EMBL" id="CH476616">
    <property type="protein sequence ID" value="EEP78858.1"/>
    <property type="molecule type" value="Genomic_DNA"/>
</dbReference>
<dbReference type="AlphaFoldDB" id="C4JLJ6"/>
<evidence type="ECO:0000313" key="3">
    <source>
        <dbReference type="Proteomes" id="UP000002058"/>
    </source>
</evidence>
<dbReference type="Proteomes" id="UP000002058">
    <property type="component" value="Unassembled WGS sequence"/>
</dbReference>
<keyword evidence="1" id="KW-1133">Transmembrane helix</keyword>
<dbReference type="HOGENOM" id="CLU_2814339_0_0_1"/>
<dbReference type="KEGG" id="ure:UREG_03704"/>
<keyword evidence="3" id="KW-1185">Reference proteome</keyword>
<organism evidence="2 3">
    <name type="scientific">Uncinocarpus reesii (strain UAMH 1704)</name>
    <dbReference type="NCBI Taxonomy" id="336963"/>
    <lineage>
        <taxon>Eukaryota</taxon>
        <taxon>Fungi</taxon>
        <taxon>Dikarya</taxon>
        <taxon>Ascomycota</taxon>
        <taxon>Pezizomycotina</taxon>
        <taxon>Eurotiomycetes</taxon>
        <taxon>Eurotiomycetidae</taxon>
        <taxon>Onygenales</taxon>
        <taxon>Onygenaceae</taxon>
        <taxon>Uncinocarpus</taxon>
    </lineage>
</organism>
<dbReference type="VEuPathDB" id="FungiDB:UREG_03704"/>